<dbReference type="InterPro" id="IPR001078">
    <property type="entry name" value="2-oxoacid_DH_actylTfrase"/>
</dbReference>
<evidence type="ECO:0000313" key="7">
    <source>
        <dbReference type="EMBL" id="GAA1620077.1"/>
    </source>
</evidence>
<dbReference type="Pfam" id="PF02817">
    <property type="entry name" value="E3_binding"/>
    <property type="match status" value="1"/>
</dbReference>
<keyword evidence="8" id="KW-1185">Reference proteome</keyword>
<feature type="compositionally biased region" description="Polar residues" evidence="5">
    <location>
        <begin position="61"/>
        <end position="70"/>
    </location>
</feature>
<reference evidence="8" key="1">
    <citation type="journal article" date="2019" name="Int. J. Syst. Evol. Microbiol.">
        <title>The Global Catalogue of Microorganisms (GCM) 10K type strain sequencing project: providing services to taxonomists for standard genome sequencing and annotation.</title>
        <authorList>
            <consortium name="The Broad Institute Genomics Platform"/>
            <consortium name="The Broad Institute Genome Sequencing Center for Infectious Disease"/>
            <person name="Wu L."/>
            <person name="Ma J."/>
        </authorList>
    </citation>
    <scope>NUCLEOTIDE SEQUENCE [LARGE SCALE GENOMIC DNA]</scope>
    <source>
        <strain evidence="8">JCM 14969</strain>
    </source>
</reference>
<dbReference type="Proteomes" id="UP001500393">
    <property type="component" value="Unassembled WGS sequence"/>
</dbReference>
<dbReference type="InterPro" id="IPR036625">
    <property type="entry name" value="E3-bd_dom_sf"/>
</dbReference>
<dbReference type="Gene3D" id="3.30.559.10">
    <property type="entry name" value="Chloramphenicol acetyltransferase-like domain"/>
    <property type="match status" value="1"/>
</dbReference>
<dbReference type="SUPFAM" id="SSF47005">
    <property type="entry name" value="Peripheral subunit-binding domain of 2-oxo acid dehydrogenase complex"/>
    <property type="match status" value="1"/>
</dbReference>
<dbReference type="PANTHER" id="PTHR43178">
    <property type="entry name" value="DIHYDROLIPOAMIDE ACETYLTRANSFERASE COMPONENT OF PYRUVATE DEHYDROGENASE COMPLEX"/>
    <property type="match status" value="1"/>
</dbReference>
<evidence type="ECO:0000256" key="1">
    <source>
        <dbReference type="ARBA" id="ARBA00001938"/>
    </source>
</evidence>
<comment type="caution">
    <text evidence="7">The sequence shown here is derived from an EMBL/GenBank/DDBJ whole genome shotgun (WGS) entry which is preliminary data.</text>
</comment>
<dbReference type="InterPro" id="IPR023213">
    <property type="entry name" value="CAT-like_dom_sf"/>
</dbReference>
<feature type="domain" description="Peripheral subunit-binding (PSBD)" evidence="6">
    <location>
        <begin position="10"/>
        <end position="47"/>
    </location>
</feature>
<evidence type="ECO:0000256" key="5">
    <source>
        <dbReference type="SAM" id="MobiDB-lite"/>
    </source>
</evidence>
<comment type="similarity">
    <text evidence="2">Belongs to the 2-oxoacid dehydrogenase family.</text>
</comment>
<dbReference type="Pfam" id="PF00198">
    <property type="entry name" value="2-oxoacid_dh"/>
    <property type="match status" value="1"/>
</dbReference>
<dbReference type="Gene3D" id="4.10.320.10">
    <property type="entry name" value="E3-binding domain"/>
    <property type="match status" value="1"/>
</dbReference>
<evidence type="ECO:0000256" key="4">
    <source>
        <dbReference type="ARBA" id="ARBA00023315"/>
    </source>
</evidence>
<dbReference type="EMBL" id="BAAAOS010000074">
    <property type="protein sequence ID" value="GAA1620077.1"/>
    <property type="molecule type" value="Genomic_DNA"/>
</dbReference>
<accession>A0ABP4QRN2</accession>
<dbReference type="InterPro" id="IPR050743">
    <property type="entry name" value="2-oxoacid_DH_E2_comp"/>
</dbReference>
<gene>
    <name evidence="7" type="ORF">GCM10009789_87170</name>
</gene>
<name>A0ABP4QRN2_9ACTN</name>
<keyword evidence="3" id="KW-0808">Transferase</keyword>
<dbReference type="SUPFAM" id="SSF52777">
    <property type="entry name" value="CoA-dependent acyltransferases"/>
    <property type="match status" value="1"/>
</dbReference>
<evidence type="ECO:0000256" key="3">
    <source>
        <dbReference type="ARBA" id="ARBA00022679"/>
    </source>
</evidence>
<dbReference type="InterPro" id="IPR004167">
    <property type="entry name" value="PSBD"/>
</dbReference>
<evidence type="ECO:0000313" key="8">
    <source>
        <dbReference type="Proteomes" id="UP001500393"/>
    </source>
</evidence>
<evidence type="ECO:0000256" key="2">
    <source>
        <dbReference type="ARBA" id="ARBA00007317"/>
    </source>
</evidence>
<comment type="cofactor">
    <cofactor evidence="1">
        <name>(R)-lipoate</name>
        <dbReference type="ChEBI" id="CHEBI:83088"/>
    </cofactor>
</comment>
<dbReference type="PANTHER" id="PTHR43178:SF5">
    <property type="entry name" value="LIPOAMIDE ACYLTRANSFERASE COMPONENT OF BRANCHED-CHAIN ALPHA-KETO ACID DEHYDROGENASE COMPLEX, MITOCHONDRIAL"/>
    <property type="match status" value="1"/>
</dbReference>
<keyword evidence="4" id="KW-0012">Acyltransferase</keyword>
<feature type="region of interest" description="Disordered" evidence="5">
    <location>
        <begin position="48"/>
        <end position="72"/>
    </location>
</feature>
<organism evidence="7 8">
    <name type="scientific">Kribbella sancticallisti</name>
    <dbReference type="NCBI Taxonomy" id="460087"/>
    <lineage>
        <taxon>Bacteria</taxon>
        <taxon>Bacillati</taxon>
        <taxon>Actinomycetota</taxon>
        <taxon>Actinomycetes</taxon>
        <taxon>Propionibacteriales</taxon>
        <taxon>Kribbellaceae</taxon>
        <taxon>Kribbella</taxon>
    </lineage>
</organism>
<protein>
    <recommendedName>
        <fullName evidence="6">Peripheral subunit-binding (PSBD) domain-containing protein</fullName>
    </recommendedName>
</protein>
<sequence length="310" mass="32860">MTSAPAIRPRHTRLVRTLAKELRVDLDTVTGTGTAGRVRKQDVLAAATDSSHLSSPAVGTPESTPTTSLGGHSELVGRAEKLSPLRKTIAKRMVESLRTSAQVTQVVEVDVTKLSRLLESVRADFAVTAGVELTCFSLVAKATIDALGAHPSVNATIDTDKGEVTYADAEHLSIAVDTPRGLLNPVIKDAGDLSLAGLARKIADLTDRGRNNRIAPAELSGGTFTITNNGSAGGLFDTPILNHPQVAILGTGAVVKRPVVIDDPKLGETIAVRQMVYLSLTYDNRLVDSADAARFMTDLRQRLETGRLEA</sequence>
<evidence type="ECO:0000259" key="6">
    <source>
        <dbReference type="PROSITE" id="PS51826"/>
    </source>
</evidence>
<proteinExistence type="inferred from homology"/>
<dbReference type="PROSITE" id="PS51826">
    <property type="entry name" value="PSBD"/>
    <property type="match status" value="1"/>
</dbReference>